<organism evidence="1 2">
    <name type="scientific">Nibrella viscosa</name>
    <dbReference type="NCBI Taxonomy" id="1084524"/>
    <lineage>
        <taxon>Bacteria</taxon>
        <taxon>Pseudomonadati</taxon>
        <taxon>Bacteroidota</taxon>
        <taxon>Cytophagia</taxon>
        <taxon>Cytophagales</taxon>
        <taxon>Spirosomataceae</taxon>
        <taxon>Nibrella</taxon>
    </lineage>
</organism>
<dbReference type="EMBL" id="BAABHB010000002">
    <property type="protein sequence ID" value="GAA4399850.1"/>
    <property type="molecule type" value="Genomic_DNA"/>
</dbReference>
<keyword evidence="2" id="KW-1185">Reference proteome</keyword>
<sequence length="184" mass="21232">MEKKTQAVNTPVQTDERKVREQLSDLMRRCGNPEKPDPQAREELNRLISREGMAKEVMKQMDGLYDMALNQRINLYTQADFMREMLLFKCIQLKEELGYLAGNPLERLAIEQIVLCWLNLHLTELSYSNALSQPHDIAVGIYWEKRVTLAGKRYSRALGTLAKVRNLKLTLQVNNAQNQIINNG</sequence>
<evidence type="ECO:0000313" key="2">
    <source>
        <dbReference type="Proteomes" id="UP001500936"/>
    </source>
</evidence>
<dbReference type="Proteomes" id="UP001500936">
    <property type="component" value="Unassembled WGS sequence"/>
</dbReference>
<accession>A0ABP8K3X0</accession>
<comment type="caution">
    <text evidence="1">The sequence shown here is derived from an EMBL/GenBank/DDBJ whole genome shotgun (WGS) entry which is preliminary data.</text>
</comment>
<reference evidence="2" key="1">
    <citation type="journal article" date="2019" name="Int. J. Syst. Evol. Microbiol.">
        <title>The Global Catalogue of Microorganisms (GCM) 10K type strain sequencing project: providing services to taxonomists for standard genome sequencing and annotation.</title>
        <authorList>
            <consortium name="The Broad Institute Genomics Platform"/>
            <consortium name="The Broad Institute Genome Sequencing Center for Infectious Disease"/>
            <person name="Wu L."/>
            <person name="Ma J."/>
        </authorList>
    </citation>
    <scope>NUCLEOTIDE SEQUENCE [LARGE SCALE GENOMIC DNA]</scope>
    <source>
        <strain evidence="2">JCM 17925</strain>
    </source>
</reference>
<evidence type="ECO:0000313" key="1">
    <source>
        <dbReference type="EMBL" id="GAA4399850.1"/>
    </source>
</evidence>
<dbReference type="RefSeq" id="WP_345265026.1">
    <property type="nucleotide sequence ID" value="NZ_BAABHB010000002.1"/>
</dbReference>
<protein>
    <submittedName>
        <fullName evidence="1">Uncharacterized protein</fullName>
    </submittedName>
</protein>
<name>A0ABP8K3X0_9BACT</name>
<gene>
    <name evidence="1" type="ORF">GCM10023187_12360</name>
</gene>
<proteinExistence type="predicted"/>